<dbReference type="AlphaFoldDB" id="A0A8T0F750"/>
<sequence length="79" mass="9174">MLRKLAYFKVEETIHRETKSYLRLILGVLQKYDIIMIHSLVICSSLSLPVVPTRALTHKSSAMDSFLIWAVGYKLNRHE</sequence>
<reference evidence="1" key="2">
    <citation type="submission" date="2020-06" db="EMBL/GenBank/DDBJ databases">
        <authorList>
            <person name="Sheffer M."/>
        </authorList>
    </citation>
    <scope>NUCLEOTIDE SEQUENCE</scope>
</reference>
<organism evidence="1 2">
    <name type="scientific">Argiope bruennichi</name>
    <name type="common">Wasp spider</name>
    <name type="synonym">Aranea bruennichi</name>
    <dbReference type="NCBI Taxonomy" id="94029"/>
    <lineage>
        <taxon>Eukaryota</taxon>
        <taxon>Metazoa</taxon>
        <taxon>Ecdysozoa</taxon>
        <taxon>Arthropoda</taxon>
        <taxon>Chelicerata</taxon>
        <taxon>Arachnida</taxon>
        <taxon>Araneae</taxon>
        <taxon>Araneomorphae</taxon>
        <taxon>Entelegynae</taxon>
        <taxon>Araneoidea</taxon>
        <taxon>Araneidae</taxon>
        <taxon>Argiope</taxon>
    </lineage>
</organism>
<name>A0A8T0F750_ARGBR</name>
<dbReference type="EMBL" id="JABXBU010000015">
    <property type="protein sequence ID" value="KAF8786977.1"/>
    <property type="molecule type" value="Genomic_DNA"/>
</dbReference>
<evidence type="ECO:0000313" key="1">
    <source>
        <dbReference type="EMBL" id="KAF8786977.1"/>
    </source>
</evidence>
<gene>
    <name evidence="1" type="ORF">HNY73_008620</name>
</gene>
<evidence type="ECO:0000313" key="2">
    <source>
        <dbReference type="Proteomes" id="UP000807504"/>
    </source>
</evidence>
<comment type="caution">
    <text evidence="1">The sequence shown here is derived from an EMBL/GenBank/DDBJ whole genome shotgun (WGS) entry which is preliminary data.</text>
</comment>
<dbReference type="Proteomes" id="UP000807504">
    <property type="component" value="Unassembled WGS sequence"/>
</dbReference>
<reference evidence="1" key="1">
    <citation type="journal article" date="2020" name="bioRxiv">
        <title>Chromosome-level reference genome of the European wasp spider Argiope bruennichi: a resource for studies on range expansion and evolutionary adaptation.</title>
        <authorList>
            <person name="Sheffer M.M."/>
            <person name="Hoppe A."/>
            <person name="Krehenwinkel H."/>
            <person name="Uhl G."/>
            <person name="Kuss A.W."/>
            <person name="Jensen L."/>
            <person name="Jensen C."/>
            <person name="Gillespie R.G."/>
            <person name="Hoff K.J."/>
            <person name="Prost S."/>
        </authorList>
    </citation>
    <scope>NUCLEOTIDE SEQUENCE</scope>
</reference>
<proteinExistence type="predicted"/>
<protein>
    <submittedName>
        <fullName evidence="1">Uncharacterized protein</fullName>
    </submittedName>
</protein>
<keyword evidence="2" id="KW-1185">Reference proteome</keyword>
<accession>A0A8T0F750</accession>